<protein>
    <recommendedName>
        <fullName evidence="4 7">Signal peptidase I</fullName>
        <ecNumber evidence="3 7">3.4.21.89</ecNumber>
    </recommendedName>
</protein>
<comment type="catalytic activity">
    <reaction evidence="1 7">
        <text>Cleavage of hydrophobic, N-terminal signal or leader sequences from secreted and periplasmic proteins.</text>
        <dbReference type="EC" id="3.4.21.89"/>
    </reaction>
</comment>
<organism evidence="9 10">
    <name type="scientific">Bowmanella dokdonensis</name>
    <dbReference type="NCBI Taxonomy" id="751969"/>
    <lineage>
        <taxon>Bacteria</taxon>
        <taxon>Pseudomonadati</taxon>
        <taxon>Pseudomonadota</taxon>
        <taxon>Gammaproteobacteria</taxon>
        <taxon>Alteromonadales</taxon>
        <taxon>Alteromonadaceae</taxon>
        <taxon>Bowmanella</taxon>
    </lineage>
</organism>
<evidence type="ECO:0000256" key="3">
    <source>
        <dbReference type="ARBA" id="ARBA00013208"/>
    </source>
</evidence>
<evidence type="ECO:0000256" key="2">
    <source>
        <dbReference type="ARBA" id="ARBA00009370"/>
    </source>
</evidence>
<feature type="active site" evidence="6">
    <location>
        <position position="93"/>
    </location>
</feature>
<evidence type="ECO:0000256" key="7">
    <source>
        <dbReference type="RuleBase" id="RU362042"/>
    </source>
</evidence>
<proteinExistence type="inferred from homology"/>
<dbReference type="EMBL" id="JAFKCV010000014">
    <property type="protein sequence ID" value="MBN7827186.1"/>
    <property type="molecule type" value="Genomic_DNA"/>
</dbReference>
<dbReference type="GO" id="GO:0009003">
    <property type="term" value="F:signal peptidase activity"/>
    <property type="evidence" value="ECO:0007669"/>
    <property type="project" value="UniProtKB-EC"/>
</dbReference>
<dbReference type="Proteomes" id="UP000664654">
    <property type="component" value="Unassembled WGS sequence"/>
</dbReference>
<dbReference type="EC" id="3.4.21.89" evidence="3 7"/>
<reference evidence="9" key="1">
    <citation type="submission" date="2021-03" db="EMBL/GenBank/DDBJ databases">
        <title>novel species isolated from a fishpond in China.</title>
        <authorList>
            <person name="Lu H."/>
            <person name="Cai Z."/>
        </authorList>
    </citation>
    <scope>NUCLEOTIDE SEQUENCE</scope>
    <source>
        <strain evidence="9">JCM 30855</strain>
    </source>
</reference>
<dbReference type="PANTHER" id="PTHR43390">
    <property type="entry name" value="SIGNAL PEPTIDASE I"/>
    <property type="match status" value="1"/>
</dbReference>
<keyword evidence="5 7" id="KW-0378">Hydrolase</keyword>
<dbReference type="InterPro" id="IPR000223">
    <property type="entry name" value="Pept_S26A_signal_pept_1"/>
</dbReference>
<evidence type="ECO:0000259" key="8">
    <source>
        <dbReference type="Pfam" id="PF10502"/>
    </source>
</evidence>
<comment type="similarity">
    <text evidence="2 7">Belongs to the peptidase S26 family.</text>
</comment>
<dbReference type="CDD" id="cd06530">
    <property type="entry name" value="S26_SPase_I"/>
    <property type="match status" value="1"/>
</dbReference>
<dbReference type="PROSITE" id="PS00760">
    <property type="entry name" value="SPASE_I_2"/>
    <property type="match status" value="1"/>
</dbReference>
<name>A0A939DSN5_9ALTE</name>
<dbReference type="PANTHER" id="PTHR43390:SF1">
    <property type="entry name" value="CHLOROPLAST PROCESSING PEPTIDASE"/>
    <property type="match status" value="1"/>
</dbReference>
<evidence type="ECO:0000313" key="9">
    <source>
        <dbReference type="EMBL" id="MBN7827186.1"/>
    </source>
</evidence>
<keyword evidence="7" id="KW-0645">Protease</keyword>
<dbReference type="Gene3D" id="2.10.109.10">
    <property type="entry name" value="Umud Fragment, subunit A"/>
    <property type="match status" value="1"/>
</dbReference>
<dbReference type="PRINTS" id="PR00727">
    <property type="entry name" value="LEADERPTASE"/>
</dbReference>
<accession>A0A939DSN5</accession>
<dbReference type="Pfam" id="PF10502">
    <property type="entry name" value="Peptidase_S26"/>
    <property type="match status" value="1"/>
</dbReference>
<evidence type="ECO:0000313" key="10">
    <source>
        <dbReference type="Proteomes" id="UP000664654"/>
    </source>
</evidence>
<evidence type="ECO:0000256" key="1">
    <source>
        <dbReference type="ARBA" id="ARBA00000677"/>
    </source>
</evidence>
<feature type="active site" evidence="6">
    <location>
        <position position="39"/>
    </location>
</feature>
<evidence type="ECO:0000256" key="4">
    <source>
        <dbReference type="ARBA" id="ARBA00019232"/>
    </source>
</evidence>
<comment type="subcellular location">
    <subcellularLocation>
        <location evidence="7">Membrane</location>
        <topology evidence="7">Multi-pass membrane protein</topology>
    </subcellularLocation>
</comment>
<dbReference type="GO" id="GO:0016020">
    <property type="term" value="C:membrane"/>
    <property type="evidence" value="ECO:0007669"/>
    <property type="project" value="UniProtKB-SubCell"/>
</dbReference>
<feature type="domain" description="Peptidase S26" evidence="8">
    <location>
        <begin position="16"/>
        <end position="192"/>
    </location>
</feature>
<dbReference type="RefSeq" id="WP_206575298.1">
    <property type="nucleotide sequence ID" value="NZ_JAFKCV010000014.1"/>
</dbReference>
<comment type="caution">
    <text evidence="9">The sequence shown here is derived from an EMBL/GenBank/DDBJ whole genome shotgun (WGS) entry which is preliminary data.</text>
</comment>
<gene>
    <name evidence="9" type="primary">lepB</name>
    <name evidence="9" type="ORF">J0A66_18285</name>
</gene>
<dbReference type="GO" id="GO:0004252">
    <property type="term" value="F:serine-type endopeptidase activity"/>
    <property type="evidence" value="ECO:0007669"/>
    <property type="project" value="InterPro"/>
</dbReference>
<dbReference type="SUPFAM" id="SSF51306">
    <property type="entry name" value="LexA/Signal peptidase"/>
    <property type="match status" value="1"/>
</dbReference>
<dbReference type="GO" id="GO:0006465">
    <property type="term" value="P:signal peptide processing"/>
    <property type="evidence" value="ECO:0007669"/>
    <property type="project" value="InterPro"/>
</dbReference>
<sequence length="213" mass="24147">MKKTLNKLYQENRGLLLFLALMLVFRSAVADWNDVPTGSMKPTILEGDRILVNKMAYDLRVPFTHLSLHKFADPARGDIIIFDSAKMNERLVKRVVGVPGDRLEMQDNVLFINGQRLDYVALPEQGDYQEDLLGIRHAVRIRQAGSQLDSFNAVTVPPGQYLALGDNRDNSADSRVIGFVPRNEIVGRSRQVVLSLNPEHYYLPRAERFLKAI</sequence>
<dbReference type="InterPro" id="IPR019757">
    <property type="entry name" value="Pept_S26A_signal_pept_1_Lys-AS"/>
</dbReference>
<evidence type="ECO:0000256" key="5">
    <source>
        <dbReference type="ARBA" id="ARBA00022801"/>
    </source>
</evidence>
<keyword evidence="10" id="KW-1185">Reference proteome</keyword>
<dbReference type="InterPro" id="IPR036286">
    <property type="entry name" value="LexA/Signal_pep-like_sf"/>
</dbReference>
<dbReference type="InterPro" id="IPR019533">
    <property type="entry name" value="Peptidase_S26"/>
</dbReference>
<dbReference type="NCBIfam" id="TIGR02227">
    <property type="entry name" value="sigpep_I_bact"/>
    <property type="match status" value="1"/>
</dbReference>
<dbReference type="AlphaFoldDB" id="A0A939DSN5"/>
<evidence type="ECO:0000256" key="6">
    <source>
        <dbReference type="PIRSR" id="PIRSR600223-1"/>
    </source>
</evidence>